<feature type="domain" description="Phage tail lysozyme" evidence="2">
    <location>
        <begin position="374"/>
        <end position="506"/>
    </location>
</feature>
<dbReference type="AlphaFoldDB" id="C3X4R3"/>
<dbReference type="RefSeq" id="WP_005877739.1">
    <property type="nucleotide sequence ID" value="NZ_CABMNL010000001.1"/>
</dbReference>
<dbReference type="Proteomes" id="UP000003973">
    <property type="component" value="Unassembled WGS sequence"/>
</dbReference>
<organism evidence="3 4">
    <name type="scientific">Oxalobacter paraformigenes</name>
    <dbReference type="NCBI Taxonomy" id="556268"/>
    <lineage>
        <taxon>Bacteria</taxon>
        <taxon>Pseudomonadati</taxon>
        <taxon>Pseudomonadota</taxon>
        <taxon>Betaproteobacteria</taxon>
        <taxon>Burkholderiales</taxon>
        <taxon>Oxalobacteraceae</taxon>
        <taxon>Oxalobacter</taxon>
    </lineage>
</organism>
<protein>
    <recommendedName>
        <fullName evidence="2">Phage tail lysozyme domain-containing protein</fullName>
    </recommendedName>
</protein>
<dbReference type="eggNOG" id="COG0741">
    <property type="taxonomic scope" value="Bacteria"/>
</dbReference>
<reference evidence="3" key="1">
    <citation type="submission" date="2011-10" db="EMBL/GenBank/DDBJ databases">
        <title>The Genome Sequence of Oxalobacter formigenes HOxBLS.</title>
        <authorList>
            <consortium name="The Broad Institute Genome Sequencing Platform"/>
            <person name="Earl A."/>
            <person name="Ward D."/>
            <person name="Feldgarden M."/>
            <person name="Gevers D."/>
            <person name="Allison M.J."/>
            <person name="Humphrey S."/>
            <person name="Young S.K."/>
            <person name="Zeng Q."/>
            <person name="Gargeya S."/>
            <person name="Fitzgerald M."/>
            <person name="Haas B."/>
            <person name="Abouelleil A."/>
            <person name="Alvarado L."/>
            <person name="Arachchi H.M."/>
            <person name="Berlin A."/>
            <person name="Brown A."/>
            <person name="Chapman S.B."/>
            <person name="Chen Z."/>
            <person name="Dunbar C."/>
            <person name="Freedman E."/>
            <person name="Gearin G."/>
            <person name="Goldberg J."/>
            <person name="Griggs A."/>
            <person name="Gujja S."/>
            <person name="Heiman D."/>
            <person name="Howarth C."/>
            <person name="Larson L."/>
            <person name="Lui A."/>
            <person name="MacDonald P.J.P."/>
            <person name="Montmayeur A."/>
            <person name="Murphy C."/>
            <person name="Neiman D."/>
            <person name="Pearson M."/>
            <person name="Priest M."/>
            <person name="Roberts A."/>
            <person name="Saif S."/>
            <person name="Shea T."/>
            <person name="Shenoy N."/>
            <person name="Sisk P."/>
            <person name="Stolte C."/>
            <person name="Sykes S."/>
            <person name="Wortman J."/>
            <person name="Nusbaum C."/>
            <person name="Birren B."/>
        </authorList>
    </citation>
    <scope>NUCLEOTIDE SEQUENCE [LARGE SCALE GENOMIC DNA]</scope>
    <source>
        <strain evidence="3">HOxBLS</strain>
    </source>
</reference>
<dbReference type="eggNOG" id="COG5283">
    <property type="taxonomic scope" value="Bacteria"/>
</dbReference>
<evidence type="ECO:0000313" key="3">
    <source>
        <dbReference type="EMBL" id="EEO28199.1"/>
    </source>
</evidence>
<comment type="caution">
    <text evidence="3">The sequence shown here is derived from an EMBL/GenBank/DDBJ whole genome shotgun (WGS) entry which is preliminary data.</text>
</comment>
<evidence type="ECO:0000256" key="1">
    <source>
        <dbReference type="SAM" id="Coils"/>
    </source>
</evidence>
<sequence>MQTVVDSLVVTLDLEASSLKKGLEEVDRGLKQIGKATEKTSREFSDMGRQFDNALRKMRNEFLGFMSVFTAGKSIKNFVEDTIQSSAELDRLSKNLGIAATRLRAYQDANKRAGGSEEGILGQIKRNADDIARYNSGMGISEAIKWSLSYGVPVTALKDAETYLKAQSDVIARINRIDPNRARVYAQQMGLDENVFNLIKDGASALDGYLKNAAKLSGMTNKDAAAAEKLRQEFNDLEDEFRKTGERIVFALNPAFREIIAICKQMAQWVNENQGDIVQFITDATEQFKTFVNAVKSGKYDEQIADIKRVGEAFVAVGLTISSVVGFLKEWKALTSGAGYELKRWDLTEGNENALFRDNIGRKDLDDPKNVKARKEYLYYRLKEEGFTDNQVFGIIGSLLGENDTLDPARRGLGGAYGIAQWEDPRQKEFEKYFGRSIIGSAFVEQVAFKIHELRTTEKRAADLIRQQTTVDGSAVTHSDEYERPNPKKARNNVRIDYARQVAREFGKELYNPISGISPTALTAQNTTTINNYSPHLGPITIRTGSADPKAIVKELKNSFPNYSISNQANRGIR</sequence>
<gene>
    <name evidence="3" type="ORF">OFAG_01352</name>
</gene>
<keyword evidence="1" id="KW-0175">Coiled coil</keyword>
<name>C3X4R3_9BURK</name>
<dbReference type="Gene3D" id="1.10.530.10">
    <property type="match status" value="1"/>
</dbReference>
<dbReference type="Pfam" id="PF18013">
    <property type="entry name" value="Phage_lysozyme2"/>
    <property type="match status" value="1"/>
</dbReference>
<evidence type="ECO:0000313" key="4">
    <source>
        <dbReference type="Proteomes" id="UP000003973"/>
    </source>
</evidence>
<accession>C3X4R3</accession>
<evidence type="ECO:0000259" key="2">
    <source>
        <dbReference type="Pfam" id="PF18013"/>
    </source>
</evidence>
<proteinExistence type="predicted"/>
<dbReference type="InterPro" id="IPR041219">
    <property type="entry name" value="Phage_lysozyme2"/>
</dbReference>
<keyword evidence="4" id="KW-1185">Reference proteome</keyword>
<dbReference type="HOGENOM" id="CLU_448834_0_0_4"/>
<feature type="coiled-coil region" evidence="1">
    <location>
        <begin position="220"/>
        <end position="247"/>
    </location>
</feature>
<dbReference type="EMBL" id="ACDP02000006">
    <property type="protein sequence ID" value="EEO28199.1"/>
    <property type="molecule type" value="Genomic_DNA"/>
</dbReference>